<dbReference type="Proteomes" id="UP000499080">
    <property type="component" value="Unassembled WGS sequence"/>
</dbReference>
<organism evidence="1 2">
    <name type="scientific">Araneus ventricosus</name>
    <name type="common">Orbweaver spider</name>
    <name type="synonym">Epeira ventricosa</name>
    <dbReference type="NCBI Taxonomy" id="182803"/>
    <lineage>
        <taxon>Eukaryota</taxon>
        <taxon>Metazoa</taxon>
        <taxon>Ecdysozoa</taxon>
        <taxon>Arthropoda</taxon>
        <taxon>Chelicerata</taxon>
        <taxon>Arachnida</taxon>
        <taxon>Araneae</taxon>
        <taxon>Araneomorphae</taxon>
        <taxon>Entelegynae</taxon>
        <taxon>Araneoidea</taxon>
        <taxon>Araneidae</taxon>
        <taxon>Araneus</taxon>
    </lineage>
</organism>
<feature type="non-terminal residue" evidence="1">
    <location>
        <position position="1"/>
    </location>
</feature>
<evidence type="ECO:0000313" key="2">
    <source>
        <dbReference type="Proteomes" id="UP000499080"/>
    </source>
</evidence>
<evidence type="ECO:0000313" key="1">
    <source>
        <dbReference type="EMBL" id="GBO03614.1"/>
    </source>
</evidence>
<gene>
    <name evidence="1" type="ORF">AVEN_88482_1</name>
</gene>
<reference evidence="1 2" key="1">
    <citation type="journal article" date="2019" name="Sci. Rep.">
        <title>Orb-weaving spider Araneus ventricosus genome elucidates the spidroin gene catalogue.</title>
        <authorList>
            <person name="Kono N."/>
            <person name="Nakamura H."/>
            <person name="Ohtoshi R."/>
            <person name="Moran D.A.P."/>
            <person name="Shinohara A."/>
            <person name="Yoshida Y."/>
            <person name="Fujiwara M."/>
            <person name="Mori M."/>
            <person name="Tomita M."/>
            <person name="Arakawa K."/>
        </authorList>
    </citation>
    <scope>NUCLEOTIDE SEQUENCE [LARGE SCALE GENOMIC DNA]</scope>
</reference>
<sequence>SQDAPPPLAGNGCGTPLQFPDAVVATILHLPHVHFRQAAGKAPKQAGPAAGPRIDLGQPQMKEILSFVHLNIMSRHPSEASQVAGAYRSRIRPLCHPIGQQQRQPVGTKRRLLLFDSLFVSQLAC</sequence>
<proteinExistence type="predicted"/>
<name>A0A4Y2TVD2_ARAVE</name>
<dbReference type="EMBL" id="BGPR01030849">
    <property type="protein sequence ID" value="GBO03614.1"/>
    <property type="molecule type" value="Genomic_DNA"/>
</dbReference>
<comment type="caution">
    <text evidence="1">The sequence shown here is derived from an EMBL/GenBank/DDBJ whole genome shotgun (WGS) entry which is preliminary data.</text>
</comment>
<dbReference type="AlphaFoldDB" id="A0A4Y2TVD2"/>
<accession>A0A4Y2TVD2</accession>
<protein>
    <submittedName>
        <fullName evidence="1">Uncharacterized protein</fullName>
    </submittedName>
</protein>
<keyword evidence="2" id="KW-1185">Reference proteome</keyword>